<feature type="transmembrane region" description="Helical" evidence="5">
    <location>
        <begin position="368"/>
        <end position="387"/>
    </location>
</feature>
<feature type="transmembrane region" description="Helical" evidence="5">
    <location>
        <begin position="338"/>
        <end position="356"/>
    </location>
</feature>
<dbReference type="PANTHER" id="PTHR22829:SF5">
    <property type="entry name" value="INTEGRAL MEMBRANE PROTEIN GPR155"/>
    <property type="match status" value="1"/>
</dbReference>
<dbReference type="GO" id="GO:0055085">
    <property type="term" value="P:transmembrane transport"/>
    <property type="evidence" value="ECO:0007669"/>
    <property type="project" value="InterPro"/>
</dbReference>
<feature type="transmembrane region" description="Helical" evidence="5">
    <location>
        <begin position="58"/>
        <end position="76"/>
    </location>
</feature>
<feature type="domain" description="DEP" evidence="6">
    <location>
        <begin position="694"/>
        <end position="769"/>
    </location>
</feature>
<proteinExistence type="predicted"/>
<dbReference type="InterPro" id="IPR036390">
    <property type="entry name" value="WH_DNA-bd_sf"/>
</dbReference>
<dbReference type="GO" id="GO:0016020">
    <property type="term" value="C:membrane"/>
    <property type="evidence" value="ECO:0007669"/>
    <property type="project" value="UniProtKB-SubCell"/>
</dbReference>
<evidence type="ECO:0000256" key="2">
    <source>
        <dbReference type="ARBA" id="ARBA00022692"/>
    </source>
</evidence>
<keyword evidence="4 5" id="KW-0472">Membrane</keyword>
<feature type="transmembrane region" description="Helical" evidence="5">
    <location>
        <begin position="7"/>
        <end position="30"/>
    </location>
</feature>
<accession>A0A195CEW8</accession>
<dbReference type="Proteomes" id="UP000078542">
    <property type="component" value="Unassembled WGS sequence"/>
</dbReference>
<protein>
    <recommendedName>
        <fullName evidence="6">DEP domain-containing protein</fullName>
    </recommendedName>
</protein>
<dbReference type="GO" id="GO:0035556">
    <property type="term" value="P:intracellular signal transduction"/>
    <property type="evidence" value="ECO:0007669"/>
    <property type="project" value="InterPro"/>
</dbReference>
<organism evidence="7 8">
    <name type="scientific">Cyphomyrmex costatus</name>
    <dbReference type="NCBI Taxonomy" id="456900"/>
    <lineage>
        <taxon>Eukaryota</taxon>
        <taxon>Metazoa</taxon>
        <taxon>Ecdysozoa</taxon>
        <taxon>Arthropoda</taxon>
        <taxon>Hexapoda</taxon>
        <taxon>Insecta</taxon>
        <taxon>Pterygota</taxon>
        <taxon>Neoptera</taxon>
        <taxon>Endopterygota</taxon>
        <taxon>Hymenoptera</taxon>
        <taxon>Apocrita</taxon>
        <taxon>Aculeata</taxon>
        <taxon>Formicoidea</taxon>
        <taxon>Formicidae</taxon>
        <taxon>Myrmicinae</taxon>
        <taxon>Cyphomyrmex</taxon>
    </lineage>
</organism>
<evidence type="ECO:0000256" key="1">
    <source>
        <dbReference type="ARBA" id="ARBA00004141"/>
    </source>
</evidence>
<feature type="transmembrane region" description="Helical" evidence="5">
    <location>
        <begin position="225"/>
        <end position="244"/>
    </location>
</feature>
<dbReference type="SMART" id="SM00049">
    <property type="entry name" value="DEP"/>
    <property type="match status" value="1"/>
</dbReference>
<sequence>MNLEKRIGFVIGSVSNVSNMAVLYACWSLRGRAWRINTRPNRYIAGRFGMITKTGANGLNTFVGTFALPSLIFMSLAKLHFTLVNWKFLLAVLFAKSSVFITVLMVSSVTQKPSNPGRAALFAIFTTQSNDFAIGYPMIHALYGRTHPEYAAYLYLMAPISLAILNPIGFILLEIGKRRNFIFNHNVPRLLATILEVLGNAFSASALFLLGLMMVGKIHKLKGTALVIPGILISVKLLVLPLVIRESIILLNAGDNVTETRNLSTYGFLYGTIPTAPALFIFTLRYNTEIDLIASAMVACTFLSAPLMFISAKVINAVSAGNTPASYAKQLNIFSFDISVASATACIWLLICFLGFGRKRYNKVTHRCTLCLVIAQVQIAIGVIIWSKLDSNNNQTILWYIQFILITTGVYASRVWTAAIAATLLFLSSRSLSFVENLQKWFYPLGWGLPLLMVTLTCITVRLNPSDLDFKNPNFQLGRTQAAISSFILIFCFIVTLGCLILQQRYQRRNNTMSHEHLRNNTQHFITESNERTIVDVEDLVSPLINSTSRIGCEFQNGCSSEACRANENENGCEEENGINVDDDPQILRHLVFLILLLCSMFIGLSISVGTLIMEQLTGIYAELAFLDVTLNFGQSLIAFAIFGLDPSLGRLGCWLRKMCIKWQSGKELQLPCEEALSPEVKEIREQFNRCHLDECRARISMCRRRLLRVYRGVFSGTDLVNWLLEVGIVNNREDAVRYGRCLLESRVLQHVDGTHHFYDQNLLYMFNV</sequence>
<dbReference type="Gene3D" id="1.10.10.10">
    <property type="entry name" value="Winged helix-like DNA-binding domain superfamily/Winged helix DNA-binding domain"/>
    <property type="match status" value="1"/>
</dbReference>
<dbReference type="EMBL" id="KQ977827">
    <property type="protein sequence ID" value="KYM99434.1"/>
    <property type="molecule type" value="Genomic_DNA"/>
</dbReference>
<comment type="subcellular location">
    <subcellularLocation>
        <location evidence="1">Membrane</location>
        <topology evidence="1">Multi-pass membrane protein</topology>
    </subcellularLocation>
</comment>
<dbReference type="Gene3D" id="1.20.1070.10">
    <property type="entry name" value="Rhodopsin 7-helix transmembrane proteins"/>
    <property type="match status" value="1"/>
</dbReference>
<feature type="transmembrane region" description="Helical" evidence="5">
    <location>
        <begin position="591"/>
        <end position="614"/>
    </location>
</feature>
<gene>
    <name evidence="7" type="ORF">ALC62_09781</name>
</gene>
<dbReference type="PROSITE" id="PS51257">
    <property type="entry name" value="PROKAR_LIPOPROTEIN"/>
    <property type="match status" value="1"/>
</dbReference>
<evidence type="ECO:0000313" key="7">
    <source>
        <dbReference type="EMBL" id="KYM99434.1"/>
    </source>
</evidence>
<dbReference type="Pfam" id="PF05462">
    <property type="entry name" value="Dicty_CAR"/>
    <property type="match status" value="1"/>
</dbReference>
<feature type="transmembrane region" description="Helical" evidence="5">
    <location>
        <begin position="151"/>
        <end position="173"/>
    </location>
</feature>
<feature type="transmembrane region" description="Helical" evidence="5">
    <location>
        <begin position="193"/>
        <end position="213"/>
    </location>
</feature>
<feature type="transmembrane region" description="Helical" evidence="5">
    <location>
        <begin position="399"/>
        <end position="429"/>
    </location>
</feature>
<dbReference type="InterPro" id="IPR004776">
    <property type="entry name" value="Mem_transp_PIN-like"/>
</dbReference>
<keyword evidence="8" id="KW-1185">Reference proteome</keyword>
<feature type="transmembrane region" description="Helical" evidence="5">
    <location>
        <begin position="441"/>
        <end position="463"/>
    </location>
</feature>
<feature type="transmembrane region" description="Helical" evidence="5">
    <location>
        <begin position="296"/>
        <end position="318"/>
    </location>
</feature>
<feature type="transmembrane region" description="Helical" evidence="5">
    <location>
        <begin position="88"/>
        <end position="107"/>
    </location>
</feature>
<reference evidence="7 8" key="1">
    <citation type="submission" date="2016-03" db="EMBL/GenBank/DDBJ databases">
        <title>Cyphomyrmex costatus WGS genome.</title>
        <authorList>
            <person name="Nygaard S."/>
            <person name="Hu H."/>
            <person name="Boomsma J."/>
            <person name="Zhang G."/>
        </authorList>
    </citation>
    <scope>NUCLEOTIDE SEQUENCE [LARGE SCALE GENOMIC DNA]</scope>
    <source>
        <strain evidence="7">MS0001</strain>
        <tissue evidence="7">Whole body</tissue>
    </source>
</reference>
<dbReference type="Pfam" id="PF00610">
    <property type="entry name" value="DEP"/>
    <property type="match status" value="1"/>
</dbReference>
<dbReference type="InterPro" id="IPR000591">
    <property type="entry name" value="DEP_dom"/>
</dbReference>
<keyword evidence="3 5" id="KW-1133">Transmembrane helix</keyword>
<dbReference type="CDD" id="cd04443">
    <property type="entry name" value="DEP_GPR155"/>
    <property type="match status" value="1"/>
</dbReference>
<dbReference type="InterPro" id="IPR036388">
    <property type="entry name" value="WH-like_DNA-bd_sf"/>
</dbReference>
<evidence type="ECO:0000259" key="6">
    <source>
        <dbReference type="PROSITE" id="PS50186"/>
    </source>
</evidence>
<name>A0A195CEW8_9HYME</name>
<dbReference type="Pfam" id="PF03547">
    <property type="entry name" value="Mem_trans"/>
    <property type="match status" value="2"/>
</dbReference>
<evidence type="ECO:0000313" key="8">
    <source>
        <dbReference type="Proteomes" id="UP000078542"/>
    </source>
</evidence>
<dbReference type="PANTHER" id="PTHR22829">
    <property type="entry name" value="DEP DOMAIN PROTEIN"/>
    <property type="match status" value="1"/>
</dbReference>
<dbReference type="AlphaFoldDB" id="A0A195CEW8"/>
<feature type="transmembrane region" description="Helical" evidence="5">
    <location>
        <begin position="264"/>
        <end position="284"/>
    </location>
</feature>
<evidence type="ECO:0000256" key="5">
    <source>
        <dbReference type="SAM" id="Phobius"/>
    </source>
</evidence>
<dbReference type="SUPFAM" id="SSF46785">
    <property type="entry name" value="Winged helix' DNA-binding domain"/>
    <property type="match status" value="1"/>
</dbReference>
<dbReference type="InterPro" id="IPR037368">
    <property type="entry name" value="GPR155_DEP"/>
</dbReference>
<dbReference type="GO" id="GO:0030514">
    <property type="term" value="P:negative regulation of BMP signaling pathway"/>
    <property type="evidence" value="ECO:0007669"/>
    <property type="project" value="TreeGrafter"/>
</dbReference>
<feature type="transmembrane region" description="Helical" evidence="5">
    <location>
        <begin position="483"/>
        <end position="502"/>
    </location>
</feature>
<dbReference type="PROSITE" id="PS50186">
    <property type="entry name" value="DEP"/>
    <property type="match status" value="1"/>
</dbReference>
<keyword evidence="2 5" id="KW-0812">Transmembrane</keyword>
<evidence type="ECO:0000256" key="4">
    <source>
        <dbReference type="ARBA" id="ARBA00023136"/>
    </source>
</evidence>
<dbReference type="InterPro" id="IPR051832">
    <property type="entry name" value="mTOR-Rac_regulators"/>
</dbReference>
<evidence type="ECO:0000256" key="3">
    <source>
        <dbReference type="ARBA" id="ARBA00022989"/>
    </source>
</evidence>